<evidence type="ECO:0000313" key="3">
    <source>
        <dbReference type="Proteomes" id="UP000182658"/>
    </source>
</evidence>
<proteinExistence type="predicted"/>
<accession>A0A1J7IAA4</accession>
<dbReference type="EMBL" id="KV875104">
    <property type="protein sequence ID" value="OIW24235.1"/>
    <property type="molecule type" value="Genomic_DNA"/>
</dbReference>
<feature type="compositionally biased region" description="Low complexity" evidence="1">
    <location>
        <begin position="108"/>
        <end position="144"/>
    </location>
</feature>
<reference evidence="2 3" key="1">
    <citation type="submission" date="2016-10" db="EMBL/GenBank/DDBJ databases">
        <title>Draft genome sequence of Coniochaeta ligniaria NRRL30616, a lignocellulolytic fungus for bioabatement of inhibitors in plant biomass hydrolysates.</title>
        <authorList>
            <consortium name="DOE Joint Genome Institute"/>
            <person name="Jimenez D.J."/>
            <person name="Hector R.E."/>
            <person name="Riley R."/>
            <person name="Sun H."/>
            <person name="Grigoriev I.V."/>
            <person name="Van Elsas J.D."/>
            <person name="Nichols N.N."/>
        </authorList>
    </citation>
    <scope>NUCLEOTIDE SEQUENCE [LARGE SCALE GENOMIC DNA]</scope>
    <source>
        <strain evidence="2 3">NRRL 30616</strain>
    </source>
</reference>
<organism evidence="2 3">
    <name type="scientific">Coniochaeta ligniaria NRRL 30616</name>
    <dbReference type="NCBI Taxonomy" id="1408157"/>
    <lineage>
        <taxon>Eukaryota</taxon>
        <taxon>Fungi</taxon>
        <taxon>Dikarya</taxon>
        <taxon>Ascomycota</taxon>
        <taxon>Pezizomycotina</taxon>
        <taxon>Sordariomycetes</taxon>
        <taxon>Sordariomycetidae</taxon>
        <taxon>Coniochaetales</taxon>
        <taxon>Coniochaetaceae</taxon>
        <taxon>Coniochaeta</taxon>
    </lineage>
</organism>
<protein>
    <submittedName>
        <fullName evidence="2">Uncharacterized protein</fullName>
    </submittedName>
</protein>
<feature type="region of interest" description="Disordered" evidence="1">
    <location>
        <begin position="47"/>
        <end position="153"/>
    </location>
</feature>
<dbReference type="InParanoid" id="A0A1J7IAA4"/>
<gene>
    <name evidence="2" type="ORF">CONLIGDRAFT_108101</name>
</gene>
<evidence type="ECO:0000313" key="2">
    <source>
        <dbReference type="EMBL" id="OIW24235.1"/>
    </source>
</evidence>
<name>A0A1J7IAA4_9PEZI</name>
<evidence type="ECO:0000256" key="1">
    <source>
        <dbReference type="SAM" id="MobiDB-lite"/>
    </source>
</evidence>
<keyword evidence="3" id="KW-1185">Reference proteome</keyword>
<dbReference type="AlphaFoldDB" id="A0A1J7IAA4"/>
<sequence length="153" mass="17229">MRLSAAWRALRRRLPWSHRLRTLFIVAFGPSRHRGELSDPWNLRFTDKKSRYHHPPHHSPPLHPRRRRRPLLPPLRESDPCRVAHTQADRSNSPTCRCPALPTPTWPRPSDAAAVAAPAGAPAPMIAAAPRRTTRATAAAQHTAGRPGERLPY</sequence>
<dbReference type="Proteomes" id="UP000182658">
    <property type="component" value="Unassembled WGS sequence"/>
</dbReference>